<dbReference type="SMART" id="SM00368">
    <property type="entry name" value="LRR_RI"/>
    <property type="match status" value="4"/>
</dbReference>
<dbReference type="InterPro" id="IPR052394">
    <property type="entry name" value="LRR-containing"/>
</dbReference>
<dbReference type="Gene3D" id="1.10.287.1490">
    <property type="match status" value="1"/>
</dbReference>
<feature type="region of interest" description="Disordered" evidence="2">
    <location>
        <begin position="314"/>
        <end position="337"/>
    </location>
</feature>
<feature type="compositionally biased region" description="Basic and acidic residues" evidence="2">
    <location>
        <begin position="318"/>
        <end position="337"/>
    </location>
</feature>
<dbReference type="EMBL" id="JAFCMP010000050">
    <property type="protein sequence ID" value="KAG5189462.1"/>
    <property type="molecule type" value="Genomic_DNA"/>
</dbReference>
<dbReference type="AlphaFoldDB" id="A0A836CKE5"/>
<proteinExistence type="predicted"/>
<keyword evidence="1" id="KW-0175">Coiled coil</keyword>
<dbReference type="Proteomes" id="UP000664859">
    <property type="component" value="Unassembled WGS sequence"/>
</dbReference>
<evidence type="ECO:0000256" key="1">
    <source>
        <dbReference type="SAM" id="Coils"/>
    </source>
</evidence>
<dbReference type="PANTHER" id="PTHR24114:SF2">
    <property type="entry name" value="F-BOX DOMAIN-CONTAINING PROTEIN-RELATED"/>
    <property type="match status" value="1"/>
</dbReference>
<gene>
    <name evidence="3" type="ORF">JKP88DRAFT_267295</name>
</gene>
<evidence type="ECO:0000313" key="3">
    <source>
        <dbReference type="EMBL" id="KAG5189462.1"/>
    </source>
</evidence>
<reference evidence="3" key="1">
    <citation type="submission" date="2021-02" db="EMBL/GenBank/DDBJ databases">
        <title>First Annotated Genome of the Yellow-green Alga Tribonema minus.</title>
        <authorList>
            <person name="Mahan K.M."/>
        </authorList>
    </citation>
    <scope>NUCLEOTIDE SEQUENCE</scope>
    <source>
        <strain evidence="3">UTEX B ZZ1240</strain>
    </source>
</reference>
<sequence>MVDIDTFGSFSSHLEADRHLHLMHHDGDYDQDELNLSDTILNEADVQHIADSLRHTDCTQHALILRGSQVSAEGAAALADALRVNDSITTVSLEWNSIGLFESGLESLASALELNRSVTTLDLRNNCISPAGGRALARCLRSNTTLRSLDLRWNELGNDGARALKDALNVNTTLESLLLAGNKAMLCLTIVLPQICHWWTPHEKRNQRSATVPALHFVTPLLKVDPMLLENIEALLNDRGAAGELALATRDDLHVARERAEQLEARLRRTAADEAALRSKEAEREREWHAELARIHAETKRGLERQVERLQAAVDGANEDRRSEQRQSELARSSLDKELAETVEEARRLQTELDRALRNGKRLQTLTDQLQASLDTAHAEVRLLHERVDEHAALAARAASEGRAAVEETRRMYEERVEAIKRDYEARAKGAEERAKGADYERQKAEAARQAAQRELARLQVLLEEKVAEAERSVRDEQRNRYDAEVKELVERIESVQKMRELQEGELKGLTAQLDAQRSQSAAELRELNKELLRYRDQLDAAREGSRAAEGKAAKLSTDVGVLQRKAEVLQSKCDSLERDRQHTAEAHQGSTDKLQAQHASEVRALERQLQEARAAISALEGKLTDCAEEMAAARAQHTRTLGVLDKSIAQSLAEAFEAARARDT</sequence>
<dbReference type="InterPro" id="IPR001611">
    <property type="entry name" value="Leu-rich_rpt"/>
</dbReference>
<dbReference type="Gene3D" id="3.80.10.10">
    <property type="entry name" value="Ribonuclease Inhibitor"/>
    <property type="match status" value="2"/>
</dbReference>
<dbReference type="PANTHER" id="PTHR24114">
    <property type="entry name" value="LEUCINE RICH REPEAT FAMILY PROTEIN"/>
    <property type="match status" value="1"/>
</dbReference>
<name>A0A836CKE5_9STRA</name>
<dbReference type="InterPro" id="IPR032675">
    <property type="entry name" value="LRR_dom_sf"/>
</dbReference>
<keyword evidence="4" id="KW-1185">Reference proteome</keyword>
<comment type="caution">
    <text evidence="3">The sequence shown here is derived from an EMBL/GenBank/DDBJ whole genome shotgun (WGS) entry which is preliminary data.</text>
</comment>
<organism evidence="3 4">
    <name type="scientific">Tribonema minus</name>
    <dbReference type="NCBI Taxonomy" id="303371"/>
    <lineage>
        <taxon>Eukaryota</taxon>
        <taxon>Sar</taxon>
        <taxon>Stramenopiles</taxon>
        <taxon>Ochrophyta</taxon>
        <taxon>PX clade</taxon>
        <taxon>Xanthophyceae</taxon>
        <taxon>Tribonematales</taxon>
        <taxon>Tribonemataceae</taxon>
        <taxon>Tribonema</taxon>
    </lineage>
</organism>
<feature type="coiled-coil region" evidence="1">
    <location>
        <begin position="403"/>
        <end position="637"/>
    </location>
</feature>
<evidence type="ECO:0000313" key="4">
    <source>
        <dbReference type="Proteomes" id="UP000664859"/>
    </source>
</evidence>
<dbReference type="OrthoDB" id="120976at2759"/>
<dbReference type="SUPFAM" id="SSF52047">
    <property type="entry name" value="RNI-like"/>
    <property type="match status" value="1"/>
</dbReference>
<dbReference type="Pfam" id="PF13516">
    <property type="entry name" value="LRR_6"/>
    <property type="match status" value="2"/>
</dbReference>
<accession>A0A836CKE5</accession>
<evidence type="ECO:0000256" key="2">
    <source>
        <dbReference type="SAM" id="MobiDB-lite"/>
    </source>
</evidence>
<protein>
    <submittedName>
        <fullName evidence="3">Leucine rich repeat protein</fullName>
    </submittedName>
</protein>